<dbReference type="InterPro" id="IPR005471">
    <property type="entry name" value="Tscrpt_reg_IclR_N"/>
</dbReference>
<dbReference type="Pfam" id="PF01614">
    <property type="entry name" value="IclR_C"/>
    <property type="match status" value="1"/>
</dbReference>
<dbReference type="GO" id="GO:0003700">
    <property type="term" value="F:DNA-binding transcription factor activity"/>
    <property type="evidence" value="ECO:0007669"/>
    <property type="project" value="TreeGrafter"/>
</dbReference>
<dbReference type="PANTHER" id="PTHR30136:SF24">
    <property type="entry name" value="HTH-TYPE TRANSCRIPTIONAL REPRESSOR ALLR"/>
    <property type="match status" value="1"/>
</dbReference>
<keyword evidence="3" id="KW-0804">Transcription</keyword>
<dbReference type="InterPro" id="IPR029016">
    <property type="entry name" value="GAF-like_dom_sf"/>
</dbReference>
<name>A0A4Q7V1R7_PSEST</name>
<evidence type="ECO:0000256" key="3">
    <source>
        <dbReference type="ARBA" id="ARBA00023163"/>
    </source>
</evidence>
<evidence type="ECO:0000259" key="4">
    <source>
        <dbReference type="PROSITE" id="PS51077"/>
    </source>
</evidence>
<evidence type="ECO:0000259" key="5">
    <source>
        <dbReference type="PROSITE" id="PS51078"/>
    </source>
</evidence>
<accession>A0A4Q7V1R7</accession>
<comment type="caution">
    <text evidence="6">The sequence shown here is derived from an EMBL/GenBank/DDBJ whole genome shotgun (WGS) entry which is preliminary data.</text>
</comment>
<keyword evidence="1" id="KW-0805">Transcription regulation</keyword>
<dbReference type="SMART" id="SM00346">
    <property type="entry name" value="HTH_ICLR"/>
    <property type="match status" value="1"/>
</dbReference>
<dbReference type="AlphaFoldDB" id="A0A4Q7V1R7"/>
<sequence length="258" mass="27769">MSNPERTRESGVQSVDRAISVLEILARRGEAGVSELATELEVHKSTAFRLLGALEGRGLAEQIGDRGKYRLGFGLIPLAGRVSERLEVTQQGRSMCEELASELGETVNIAILDQGVAVNVDQARGPSTVTTYNWLGRITPLHSTSSGKILLAAAEPADRDRLLTDLERTTPRTLVTPARLTAELDDVRTQGYAWALEEYEVGLNAVAAPIRDHSGSVVAALSVSGPAYRLPPDRIEAITPAVVAGAAEISRRMGHWVR</sequence>
<dbReference type="GO" id="GO:0003677">
    <property type="term" value="F:DNA binding"/>
    <property type="evidence" value="ECO:0007669"/>
    <property type="project" value="UniProtKB-KW"/>
</dbReference>
<gene>
    <name evidence="6" type="ORF">EV383_4298</name>
</gene>
<reference evidence="6 7" key="1">
    <citation type="submission" date="2019-02" db="EMBL/GenBank/DDBJ databases">
        <title>Sequencing the genomes of 1000 actinobacteria strains.</title>
        <authorList>
            <person name="Klenk H.-P."/>
        </authorList>
    </citation>
    <scope>NUCLEOTIDE SEQUENCE [LARGE SCALE GENOMIC DNA]</scope>
    <source>
        <strain evidence="6 7">DSM 45779</strain>
    </source>
</reference>
<dbReference type="PROSITE" id="PS51078">
    <property type="entry name" value="ICLR_ED"/>
    <property type="match status" value="1"/>
</dbReference>
<protein>
    <submittedName>
        <fullName evidence="6">IclR family transcriptional regulator</fullName>
    </submittedName>
</protein>
<evidence type="ECO:0000313" key="6">
    <source>
        <dbReference type="EMBL" id="RZT87378.1"/>
    </source>
</evidence>
<dbReference type="SUPFAM" id="SSF46785">
    <property type="entry name" value="Winged helix' DNA-binding domain"/>
    <property type="match status" value="1"/>
</dbReference>
<evidence type="ECO:0000256" key="2">
    <source>
        <dbReference type="ARBA" id="ARBA00023125"/>
    </source>
</evidence>
<dbReference type="OrthoDB" id="7274111at2"/>
<organism evidence="6 7">
    <name type="scientific">Pseudonocardia sediminis</name>
    <dbReference type="NCBI Taxonomy" id="1397368"/>
    <lineage>
        <taxon>Bacteria</taxon>
        <taxon>Bacillati</taxon>
        <taxon>Actinomycetota</taxon>
        <taxon>Actinomycetes</taxon>
        <taxon>Pseudonocardiales</taxon>
        <taxon>Pseudonocardiaceae</taxon>
        <taxon>Pseudonocardia</taxon>
    </lineage>
</organism>
<dbReference type="InterPro" id="IPR036390">
    <property type="entry name" value="WH_DNA-bd_sf"/>
</dbReference>
<dbReference type="SUPFAM" id="SSF55781">
    <property type="entry name" value="GAF domain-like"/>
    <property type="match status" value="1"/>
</dbReference>
<dbReference type="InterPro" id="IPR036388">
    <property type="entry name" value="WH-like_DNA-bd_sf"/>
</dbReference>
<keyword evidence="7" id="KW-1185">Reference proteome</keyword>
<dbReference type="PROSITE" id="PS51077">
    <property type="entry name" value="HTH_ICLR"/>
    <property type="match status" value="1"/>
</dbReference>
<dbReference type="PANTHER" id="PTHR30136">
    <property type="entry name" value="HELIX-TURN-HELIX TRANSCRIPTIONAL REGULATOR, ICLR FAMILY"/>
    <property type="match status" value="1"/>
</dbReference>
<dbReference type="Proteomes" id="UP000291591">
    <property type="component" value="Unassembled WGS sequence"/>
</dbReference>
<dbReference type="InterPro" id="IPR050707">
    <property type="entry name" value="HTH_MetabolicPath_Reg"/>
</dbReference>
<keyword evidence="2" id="KW-0238">DNA-binding</keyword>
<dbReference type="EMBL" id="SHKL01000001">
    <property type="protein sequence ID" value="RZT87378.1"/>
    <property type="molecule type" value="Genomic_DNA"/>
</dbReference>
<dbReference type="Gene3D" id="3.30.450.40">
    <property type="match status" value="1"/>
</dbReference>
<evidence type="ECO:0000256" key="1">
    <source>
        <dbReference type="ARBA" id="ARBA00023015"/>
    </source>
</evidence>
<dbReference type="Pfam" id="PF09339">
    <property type="entry name" value="HTH_IclR"/>
    <property type="match status" value="1"/>
</dbReference>
<evidence type="ECO:0000313" key="7">
    <source>
        <dbReference type="Proteomes" id="UP000291591"/>
    </source>
</evidence>
<dbReference type="Gene3D" id="1.10.10.10">
    <property type="entry name" value="Winged helix-like DNA-binding domain superfamily/Winged helix DNA-binding domain"/>
    <property type="match status" value="1"/>
</dbReference>
<proteinExistence type="predicted"/>
<dbReference type="GO" id="GO:0045892">
    <property type="term" value="P:negative regulation of DNA-templated transcription"/>
    <property type="evidence" value="ECO:0007669"/>
    <property type="project" value="TreeGrafter"/>
</dbReference>
<feature type="domain" description="IclR-ED" evidence="5">
    <location>
        <begin position="74"/>
        <end position="255"/>
    </location>
</feature>
<dbReference type="InterPro" id="IPR014757">
    <property type="entry name" value="Tscrpt_reg_IclR_C"/>
</dbReference>
<feature type="domain" description="HTH iclR-type" evidence="4">
    <location>
        <begin position="12"/>
        <end position="73"/>
    </location>
</feature>
<dbReference type="RefSeq" id="WP_130291543.1">
    <property type="nucleotide sequence ID" value="NZ_SHKL01000001.1"/>
</dbReference>